<dbReference type="InterPro" id="IPR039426">
    <property type="entry name" value="TonB-dep_rcpt-like"/>
</dbReference>
<name>A0ABW5IPM6_9BACT</name>
<keyword evidence="2" id="KW-0813">Transport</keyword>
<dbReference type="SUPFAM" id="SSF49464">
    <property type="entry name" value="Carboxypeptidase regulatory domain-like"/>
    <property type="match status" value="1"/>
</dbReference>
<dbReference type="Gene3D" id="2.40.170.20">
    <property type="entry name" value="TonB-dependent receptor, beta-barrel domain"/>
    <property type="match status" value="1"/>
</dbReference>
<evidence type="ECO:0000256" key="1">
    <source>
        <dbReference type="ARBA" id="ARBA00004571"/>
    </source>
</evidence>
<keyword evidence="3" id="KW-1134">Transmembrane beta strand</keyword>
<dbReference type="Proteomes" id="UP001597544">
    <property type="component" value="Unassembled WGS sequence"/>
</dbReference>
<dbReference type="Pfam" id="PF13715">
    <property type="entry name" value="CarbopepD_reg_2"/>
    <property type="match status" value="1"/>
</dbReference>
<dbReference type="PANTHER" id="PTHR30069">
    <property type="entry name" value="TONB-DEPENDENT OUTER MEMBRANE RECEPTOR"/>
    <property type="match status" value="1"/>
</dbReference>
<reference evidence="10" key="1">
    <citation type="journal article" date="2019" name="Int. J. Syst. Evol. Microbiol.">
        <title>The Global Catalogue of Microorganisms (GCM) 10K type strain sequencing project: providing services to taxonomists for standard genome sequencing and annotation.</title>
        <authorList>
            <consortium name="The Broad Institute Genomics Platform"/>
            <consortium name="The Broad Institute Genome Sequencing Center for Infectious Disease"/>
            <person name="Wu L."/>
            <person name="Ma J."/>
        </authorList>
    </citation>
    <scope>NUCLEOTIDE SEQUENCE [LARGE SCALE GENOMIC DNA]</scope>
    <source>
        <strain evidence="10">KCTC 42498</strain>
    </source>
</reference>
<comment type="caution">
    <text evidence="9">The sequence shown here is derived from an EMBL/GenBank/DDBJ whole genome shotgun (WGS) entry which is preliminary data.</text>
</comment>
<feature type="domain" description="TonB-dependent receptor plug" evidence="8">
    <location>
        <begin position="155"/>
        <end position="233"/>
    </location>
</feature>
<evidence type="ECO:0000313" key="10">
    <source>
        <dbReference type="Proteomes" id="UP001597544"/>
    </source>
</evidence>
<evidence type="ECO:0000313" key="9">
    <source>
        <dbReference type="EMBL" id="MFD2514923.1"/>
    </source>
</evidence>
<dbReference type="Gene3D" id="2.60.40.1120">
    <property type="entry name" value="Carboxypeptidase-like, regulatory domain"/>
    <property type="match status" value="1"/>
</dbReference>
<keyword evidence="10" id="KW-1185">Reference proteome</keyword>
<dbReference type="Pfam" id="PF07715">
    <property type="entry name" value="Plug"/>
    <property type="match status" value="1"/>
</dbReference>
<comment type="subcellular location">
    <subcellularLocation>
        <location evidence="1">Cell outer membrane</location>
        <topology evidence="1">Multi-pass membrane protein</topology>
    </subcellularLocation>
</comment>
<sequence length="780" mass="87827">MPHKRTIAYMRPSVYLILPLFLVLLFFAAPAFAQSFSISGYIRAASNGESLVGATVAVPELRAGTVTDERGFYTLSVPNGTHTLQVTYVGYAPVSRTVAVQGKAQTVNITLEPAANELQVVEVEAATLRQKLNDTRMSVEKLTSKEAKLLPALFGEVDLIKTLQLKPGVQSGGEGASGLYVRGGGPDQNLVLLDDAVIYNPSHLFGFFSVFNSDAVKSVELYKGGFPAQFGGRLSSVVDVDMREGNEEGIHATGGLGLISSRLTIDGPLVKDKLTFVLSGRRTYVDIFTRQINRLNEDNEDYNKIPDYYFYDLNGKLNYKLGEKDEISFSGYFGRDFFVFQDTDFRFGFDWGNKMASLNWKHKYNSRLYSNTSLSTTGYQYSIKNEIDIFTFRLTSDIEDYTLKTDFDLFLDGGHSVKFGASATRHYFTVGRLNFDSDDNSLSFGAGNQYEASEFGAYVSDDFLVNPQLSLNYGLRLSGFNNEGKTYLALEPRLAAKYNLSENTAIKASYADMMQYVHLVSNSGASLPTDIWFPSTRLVQPQRSKQVATGISHLFADGKYLLTNEVYYKWMRRQIDFRDGANLFVNDSLENEFLFGRGESYGNELYLEKVKGKTTGWIGYTLSWTYRQFDEINDGRRFPTRYDRRHDLSVVLLHQLSKRINVTGAFTYGTGNAFSLPVARFAFQDVEGQEPSVVPIFTERNGFRLAPYHRLDLGVVLKLRPKRGAADLTFSVYNAYNRRNPYFVYFEQIKDKQNGQTLGFQAKQVSLFPTIPSVTYNFKF</sequence>
<keyword evidence="6" id="KW-0472">Membrane</keyword>
<evidence type="ECO:0000256" key="2">
    <source>
        <dbReference type="ARBA" id="ARBA00022448"/>
    </source>
</evidence>
<protein>
    <submittedName>
        <fullName evidence="9">Carboxypeptidase-like regulatory domain-containing protein</fullName>
    </submittedName>
</protein>
<dbReference type="RefSeq" id="WP_377508592.1">
    <property type="nucleotide sequence ID" value="NZ_JBHULU010000020.1"/>
</dbReference>
<evidence type="ECO:0000256" key="6">
    <source>
        <dbReference type="ARBA" id="ARBA00023136"/>
    </source>
</evidence>
<gene>
    <name evidence="9" type="ORF">ACFSRY_13685</name>
</gene>
<evidence type="ECO:0000256" key="4">
    <source>
        <dbReference type="ARBA" id="ARBA00022692"/>
    </source>
</evidence>
<accession>A0ABW5IPM6</accession>
<evidence type="ECO:0000256" key="5">
    <source>
        <dbReference type="ARBA" id="ARBA00022729"/>
    </source>
</evidence>
<evidence type="ECO:0000256" key="3">
    <source>
        <dbReference type="ARBA" id="ARBA00022452"/>
    </source>
</evidence>
<dbReference type="SUPFAM" id="SSF56935">
    <property type="entry name" value="Porins"/>
    <property type="match status" value="1"/>
</dbReference>
<dbReference type="InterPro" id="IPR008969">
    <property type="entry name" value="CarboxyPept-like_regulatory"/>
</dbReference>
<dbReference type="PANTHER" id="PTHR30069:SF29">
    <property type="entry name" value="HEMOGLOBIN AND HEMOGLOBIN-HAPTOGLOBIN-BINDING PROTEIN 1-RELATED"/>
    <property type="match status" value="1"/>
</dbReference>
<dbReference type="Gene3D" id="2.170.130.10">
    <property type="entry name" value="TonB-dependent receptor, plug domain"/>
    <property type="match status" value="1"/>
</dbReference>
<organism evidence="9 10">
    <name type="scientific">Pontibacter locisalis</name>
    <dbReference type="NCBI Taxonomy" id="1719035"/>
    <lineage>
        <taxon>Bacteria</taxon>
        <taxon>Pseudomonadati</taxon>
        <taxon>Bacteroidota</taxon>
        <taxon>Cytophagia</taxon>
        <taxon>Cytophagales</taxon>
        <taxon>Hymenobacteraceae</taxon>
        <taxon>Pontibacter</taxon>
    </lineage>
</organism>
<dbReference type="EMBL" id="JBHULU010000020">
    <property type="protein sequence ID" value="MFD2514923.1"/>
    <property type="molecule type" value="Genomic_DNA"/>
</dbReference>
<keyword evidence="7" id="KW-0998">Cell outer membrane</keyword>
<keyword evidence="5" id="KW-0732">Signal</keyword>
<evidence type="ECO:0000256" key="7">
    <source>
        <dbReference type="ARBA" id="ARBA00023237"/>
    </source>
</evidence>
<dbReference type="InterPro" id="IPR012910">
    <property type="entry name" value="Plug_dom"/>
</dbReference>
<dbReference type="InterPro" id="IPR036942">
    <property type="entry name" value="Beta-barrel_TonB_sf"/>
</dbReference>
<evidence type="ECO:0000259" key="8">
    <source>
        <dbReference type="Pfam" id="PF07715"/>
    </source>
</evidence>
<keyword evidence="4" id="KW-0812">Transmembrane</keyword>
<proteinExistence type="predicted"/>
<dbReference type="InterPro" id="IPR037066">
    <property type="entry name" value="Plug_dom_sf"/>
</dbReference>